<reference evidence="1 2" key="1">
    <citation type="submission" date="2020-10" db="EMBL/GenBank/DDBJ databases">
        <title>Connecting structure to function with the recovery of over 1000 high-quality activated sludge metagenome-assembled genomes encoding full-length rRNA genes using long-read sequencing.</title>
        <authorList>
            <person name="Singleton C.M."/>
            <person name="Petriglieri F."/>
            <person name="Kristensen J.M."/>
            <person name="Kirkegaard R.H."/>
            <person name="Michaelsen T.Y."/>
            <person name="Andersen M.H."/>
            <person name="Karst S.M."/>
            <person name="Dueholm M.S."/>
            <person name="Nielsen P.H."/>
            <person name="Albertsen M."/>
        </authorList>
    </citation>
    <scope>NUCLEOTIDE SEQUENCE [LARGE SCALE GENOMIC DNA]</scope>
    <source>
        <strain evidence="1">EsbW_18-Q3-R4-48_BATAC.285</strain>
    </source>
</reference>
<proteinExistence type="predicted"/>
<evidence type="ECO:0000313" key="1">
    <source>
        <dbReference type="EMBL" id="MBK7675832.1"/>
    </source>
</evidence>
<evidence type="ECO:0000313" key="2">
    <source>
        <dbReference type="Proteomes" id="UP000697998"/>
    </source>
</evidence>
<comment type="caution">
    <text evidence="1">The sequence shown here is derived from an EMBL/GenBank/DDBJ whole genome shotgun (WGS) entry which is preliminary data.</text>
</comment>
<dbReference type="AlphaFoldDB" id="A0A935UGM9"/>
<gene>
    <name evidence="1" type="ORF">IPJ27_14350</name>
</gene>
<protein>
    <submittedName>
        <fullName evidence="1">Uncharacterized protein</fullName>
    </submittedName>
</protein>
<accession>A0A935UGM9</accession>
<dbReference type="EMBL" id="JADJMH010000014">
    <property type="protein sequence ID" value="MBK7675832.1"/>
    <property type="molecule type" value="Genomic_DNA"/>
</dbReference>
<sequence>MTWNLEQLREDVTFLFGDEQRECLSPSLNSIVDRQTYARFHYQESKRILGEVLNDRDDQAILVDLIFGANRNAHHEFASRRKFAEAHVVAFLQSLHSLSDILAHAIYFALGLNLHKATRLPPKRVYLHKVQALLSAGAVSVRLQELINHEDYRHLADIVNHSKHRSVIQTPYSVDVTGCDTQPHGLKFAAFVYDDQAYPARWADPFMESEYNRQSALITCIGELLNDLVRSQGSLYDTNDSHRNQI</sequence>
<name>A0A935UGM9_9PROT</name>
<dbReference type="Proteomes" id="UP000697998">
    <property type="component" value="Unassembled WGS sequence"/>
</dbReference>
<organism evidence="1 2">
    <name type="scientific">Candidatus Accumulibacter proximus</name>
    <dbReference type="NCBI Taxonomy" id="2954385"/>
    <lineage>
        <taxon>Bacteria</taxon>
        <taxon>Pseudomonadati</taxon>
        <taxon>Pseudomonadota</taxon>
        <taxon>Betaproteobacteria</taxon>
        <taxon>Candidatus Accumulibacter</taxon>
    </lineage>
</organism>